<dbReference type="AlphaFoldDB" id="A0A7R8ZNP4"/>
<dbReference type="InterPro" id="IPR035914">
    <property type="entry name" value="Sperma_CUB_dom_sf"/>
</dbReference>
<feature type="non-terminal residue" evidence="4">
    <location>
        <position position="399"/>
    </location>
</feature>
<dbReference type="Pfam" id="PF00431">
    <property type="entry name" value="CUB"/>
    <property type="match status" value="3"/>
</dbReference>
<evidence type="ECO:0000256" key="1">
    <source>
        <dbReference type="ARBA" id="ARBA00022737"/>
    </source>
</evidence>
<comment type="caution">
    <text evidence="3">Lacks conserved residue(s) required for the propagation of feature annotation.</text>
</comment>
<keyword evidence="2 3" id="KW-1015">Disulfide bond</keyword>
<dbReference type="SUPFAM" id="SSF49854">
    <property type="entry name" value="Spermadhesin, CUB domain"/>
    <property type="match status" value="3"/>
</dbReference>
<dbReference type="EMBL" id="OB661548">
    <property type="protein sequence ID" value="CAD7228468.1"/>
    <property type="molecule type" value="Genomic_DNA"/>
</dbReference>
<evidence type="ECO:0000256" key="2">
    <source>
        <dbReference type="ARBA" id="ARBA00023157"/>
    </source>
</evidence>
<dbReference type="OrthoDB" id="6338670at2759"/>
<dbReference type="PANTHER" id="PTHR24251:SF37">
    <property type="entry name" value="CUB DOMAIN-CONTAINING PROTEIN"/>
    <property type="match status" value="1"/>
</dbReference>
<dbReference type="PROSITE" id="PS01180">
    <property type="entry name" value="CUB"/>
    <property type="match status" value="3"/>
</dbReference>
<keyword evidence="1" id="KW-0677">Repeat</keyword>
<gene>
    <name evidence="4" type="ORF">CTOB1V02_LOCUS6351</name>
</gene>
<sequence>PVVAGAVGGQRAQDIVSVWRRPPRNNEDVFKTATRTKMALTSTLLGQSRFDFRFRNGGLETSPLIGRFCGRNVSSLPVVVTHSNQLFLRFHSDSSVSGNGFLMLWNGLLQGKPRCGGLSSCLTWCGGLFSCLAGCGGEISSPEGDIASPNYPGFYDHMGTCVWKVHVDPGSSIVVTMVDMQLGMSFAGGFCPTKLKFHDGPDSTSRVLKELCGSEVPDPFETTGNSLYIRFSNGFFQNGKFHLKYRATIEGPDDKVSEDDVQHLIAQATIPFLEPLKSLVRSNRDGSHNLPILLEDLPLQQVKSFTSLTRKNCNRVIKGSFHGVIQSPNFPREYPHQKNCNWTIQAPMGNRLNLTFSHFHIEGTTGHNCTFDHVKVSSDFAPKHETLDCNGLEPYQCEN</sequence>
<reference evidence="4" key="1">
    <citation type="submission" date="2020-11" db="EMBL/GenBank/DDBJ databases">
        <authorList>
            <person name="Tran Van P."/>
        </authorList>
    </citation>
    <scope>NUCLEOTIDE SEQUENCE</scope>
</reference>
<dbReference type="PANTHER" id="PTHR24251">
    <property type="entry name" value="OVOCHYMASE-RELATED"/>
    <property type="match status" value="1"/>
</dbReference>
<protein>
    <submittedName>
        <fullName evidence="4">Uncharacterized protein</fullName>
    </submittedName>
</protein>
<evidence type="ECO:0000256" key="3">
    <source>
        <dbReference type="PROSITE-ProRule" id="PRU00059"/>
    </source>
</evidence>
<proteinExistence type="predicted"/>
<name>A0A7R8ZNP4_9CRUS</name>
<dbReference type="InterPro" id="IPR000859">
    <property type="entry name" value="CUB_dom"/>
</dbReference>
<dbReference type="SMART" id="SM00042">
    <property type="entry name" value="CUB"/>
    <property type="match status" value="3"/>
</dbReference>
<organism evidence="4">
    <name type="scientific">Cyprideis torosa</name>
    <dbReference type="NCBI Taxonomy" id="163714"/>
    <lineage>
        <taxon>Eukaryota</taxon>
        <taxon>Metazoa</taxon>
        <taxon>Ecdysozoa</taxon>
        <taxon>Arthropoda</taxon>
        <taxon>Crustacea</taxon>
        <taxon>Oligostraca</taxon>
        <taxon>Ostracoda</taxon>
        <taxon>Podocopa</taxon>
        <taxon>Podocopida</taxon>
        <taxon>Cytherocopina</taxon>
        <taxon>Cytheroidea</taxon>
        <taxon>Cytherideidae</taxon>
        <taxon>Cyprideis</taxon>
    </lineage>
</organism>
<feature type="disulfide bond" evidence="3">
    <location>
        <begin position="313"/>
        <end position="340"/>
    </location>
</feature>
<dbReference type="Gene3D" id="2.60.120.290">
    <property type="entry name" value="Spermadhesin, CUB domain"/>
    <property type="match status" value="3"/>
</dbReference>
<dbReference type="CDD" id="cd00041">
    <property type="entry name" value="CUB"/>
    <property type="match status" value="3"/>
</dbReference>
<feature type="non-terminal residue" evidence="4">
    <location>
        <position position="1"/>
    </location>
</feature>
<accession>A0A7R8ZNP4</accession>
<evidence type="ECO:0000313" key="4">
    <source>
        <dbReference type="EMBL" id="CAD7228468.1"/>
    </source>
</evidence>